<evidence type="ECO:0000313" key="2">
    <source>
        <dbReference type="EMBL" id="CBY08469.1"/>
    </source>
</evidence>
<gene>
    <name evidence="2" type="ORF">GSOID_T00005040001</name>
</gene>
<dbReference type="Proteomes" id="UP000001307">
    <property type="component" value="Unassembled WGS sequence"/>
</dbReference>
<evidence type="ECO:0000313" key="3">
    <source>
        <dbReference type="Proteomes" id="UP000001307"/>
    </source>
</evidence>
<name>E4X9M6_OIKDI</name>
<dbReference type="AlphaFoldDB" id="E4X9M6"/>
<proteinExistence type="predicted"/>
<keyword evidence="3" id="KW-1185">Reference proteome</keyword>
<feature type="chain" id="PRO_5003192749" evidence="1">
    <location>
        <begin position="17"/>
        <end position="163"/>
    </location>
</feature>
<keyword evidence="1" id="KW-0732">Signal</keyword>
<sequence length="163" mass="18634">MRLAASVLLLCHSVNALCKKRECTEYCKQVKADMPLQTCMLECTGNCEASKCFRKINNDYDSNIFEISPVEFIYSRKSKHAEPVWTVKCRHINGYIGGRSKLSRLEFLPAPKIYIGCRNEGHEAFIFTDSRLKFSYEDDLGKVVTKSQRDGIKSIELFCGETK</sequence>
<dbReference type="InParanoid" id="E4X9M6"/>
<accession>E4X9M6</accession>
<feature type="signal peptide" evidence="1">
    <location>
        <begin position="1"/>
        <end position="16"/>
    </location>
</feature>
<organism evidence="2">
    <name type="scientific">Oikopleura dioica</name>
    <name type="common">Tunicate</name>
    <dbReference type="NCBI Taxonomy" id="34765"/>
    <lineage>
        <taxon>Eukaryota</taxon>
        <taxon>Metazoa</taxon>
        <taxon>Chordata</taxon>
        <taxon>Tunicata</taxon>
        <taxon>Appendicularia</taxon>
        <taxon>Copelata</taxon>
        <taxon>Oikopleuridae</taxon>
        <taxon>Oikopleura</taxon>
    </lineage>
</organism>
<reference evidence="2" key="1">
    <citation type="journal article" date="2010" name="Science">
        <title>Plasticity of animal genome architecture unmasked by rapid evolution of a pelagic tunicate.</title>
        <authorList>
            <person name="Denoeud F."/>
            <person name="Henriet S."/>
            <person name="Mungpakdee S."/>
            <person name="Aury J.M."/>
            <person name="Da Silva C."/>
            <person name="Brinkmann H."/>
            <person name="Mikhaleva J."/>
            <person name="Olsen L.C."/>
            <person name="Jubin C."/>
            <person name="Canestro C."/>
            <person name="Bouquet J.M."/>
            <person name="Danks G."/>
            <person name="Poulain J."/>
            <person name="Campsteijn C."/>
            <person name="Adamski M."/>
            <person name="Cross I."/>
            <person name="Yadetie F."/>
            <person name="Muffato M."/>
            <person name="Louis A."/>
            <person name="Butcher S."/>
            <person name="Tsagkogeorga G."/>
            <person name="Konrad A."/>
            <person name="Singh S."/>
            <person name="Jensen M.F."/>
            <person name="Cong E.H."/>
            <person name="Eikeseth-Otteraa H."/>
            <person name="Noel B."/>
            <person name="Anthouard V."/>
            <person name="Porcel B.M."/>
            <person name="Kachouri-Lafond R."/>
            <person name="Nishino A."/>
            <person name="Ugolini M."/>
            <person name="Chourrout P."/>
            <person name="Nishida H."/>
            <person name="Aasland R."/>
            <person name="Huzurbazar S."/>
            <person name="Westhof E."/>
            <person name="Delsuc F."/>
            <person name="Lehrach H."/>
            <person name="Reinhardt R."/>
            <person name="Weissenbach J."/>
            <person name="Roy S.W."/>
            <person name="Artiguenave F."/>
            <person name="Postlethwait J.H."/>
            <person name="Manak J.R."/>
            <person name="Thompson E.M."/>
            <person name="Jaillon O."/>
            <person name="Du Pasquier L."/>
            <person name="Boudinot P."/>
            <person name="Liberles D.A."/>
            <person name="Volff J.N."/>
            <person name="Philippe H."/>
            <person name="Lenhard B."/>
            <person name="Roest Crollius H."/>
            <person name="Wincker P."/>
            <person name="Chourrout D."/>
        </authorList>
    </citation>
    <scope>NUCLEOTIDE SEQUENCE [LARGE SCALE GENOMIC DNA]</scope>
</reference>
<protein>
    <submittedName>
        <fullName evidence="2">Uncharacterized protein</fullName>
    </submittedName>
</protein>
<evidence type="ECO:0000256" key="1">
    <source>
        <dbReference type="SAM" id="SignalP"/>
    </source>
</evidence>
<dbReference type="EMBL" id="FN653031">
    <property type="protein sequence ID" value="CBY08469.1"/>
    <property type="molecule type" value="Genomic_DNA"/>
</dbReference>